<sequence>MKLTLLINGEKEIFQLPDFIPARLIRKSTELAEIPSNPDKADLDKMVKYVTEVYGNQFTVDQYWDGVDARKFLSTTTEVINSLINETVEAAGGTTGGTSEDPNQ</sequence>
<dbReference type="EMBL" id="FMIK01000038">
    <property type="protein sequence ID" value="SCL97872.1"/>
    <property type="molecule type" value="Genomic_DNA"/>
</dbReference>
<gene>
    <name evidence="1" type="ORF">BCB44BAC_02925</name>
</gene>
<dbReference type="GeneID" id="33897840"/>
<name>A0AAX2CJR8_9BACI</name>
<evidence type="ECO:0000313" key="2">
    <source>
        <dbReference type="Proteomes" id="UP000242164"/>
    </source>
</evidence>
<dbReference type="AlphaFoldDB" id="A0AAX2CJR8"/>
<dbReference type="InterPro" id="IPR057006">
    <property type="entry name" value="Phage_TAC_19"/>
</dbReference>
<comment type="caution">
    <text evidence="1">The sequence shown here is derived from an EMBL/GenBank/DDBJ whole genome shotgun (WGS) entry which is preliminary data.</text>
</comment>
<protein>
    <submittedName>
        <fullName evidence="1">Uncharacterized protein</fullName>
    </submittedName>
</protein>
<reference evidence="1 2" key="1">
    <citation type="submission" date="2016-08" db="EMBL/GenBank/DDBJ databases">
        <authorList>
            <person name="Loux V."/>
            <person name="Rue O."/>
        </authorList>
    </citation>
    <scope>NUCLEOTIDE SEQUENCE [LARGE SCALE GENOMIC DNA]</scope>
    <source>
        <strain evidence="1 2">AFSSA_08CEB44bac</strain>
    </source>
</reference>
<dbReference type="NCBIfam" id="NF047360">
    <property type="entry name" value="tail_chap_PVL"/>
    <property type="match status" value="1"/>
</dbReference>
<evidence type="ECO:0000313" key="1">
    <source>
        <dbReference type="EMBL" id="SCL97872.1"/>
    </source>
</evidence>
<dbReference type="Pfam" id="PF23857">
    <property type="entry name" value="Phage_TAC_19"/>
    <property type="match status" value="1"/>
</dbReference>
<proteinExistence type="predicted"/>
<dbReference type="Proteomes" id="UP000242164">
    <property type="component" value="Unassembled WGS sequence"/>
</dbReference>
<accession>A0AAX2CJR8</accession>
<organism evidence="1 2">
    <name type="scientific">Bacillus cytotoxicus</name>
    <dbReference type="NCBI Taxonomy" id="580165"/>
    <lineage>
        <taxon>Bacteria</taxon>
        <taxon>Bacillati</taxon>
        <taxon>Bacillota</taxon>
        <taxon>Bacilli</taxon>
        <taxon>Bacillales</taxon>
        <taxon>Bacillaceae</taxon>
        <taxon>Bacillus</taxon>
        <taxon>Bacillus cereus group</taxon>
    </lineage>
</organism>
<dbReference type="RefSeq" id="WP_012095031.1">
    <property type="nucleotide sequence ID" value="NZ_CP024096.1"/>
</dbReference>